<evidence type="ECO:0000313" key="4">
    <source>
        <dbReference type="EMBL" id="GID12147.1"/>
    </source>
</evidence>
<dbReference type="InterPro" id="IPR036388">
    <property type="entry name" value="WH-like_DNA-bd_sf"/>
</dbReference>
<dbReference type="EMBL" id="BOMB01000017">
    <property type="protein sequence ID" value="GID12147.1"/>
    <property type="molecule type" value="Genomic_DNA"/>
</dbReference>
<dbReference type="GO" id="GO:0004016">
    <property type="term" value="F:adenylate cyclase activity"/>
    <property type="evidence" value="ECO:0007669"/>
    <property type="project" value="TreeGrafter"/>
</dbReference>
<dbReference type="InterPro" id="IPR016032">
    <property type="entry name" value="Sig_transdc_resp-reg_C-effctor"/>
</dbReference>
<accession>A0A8J3J8L1</accession>
<evidence type="ECO:0000256" key="2">
    <source>
        <dbReference type="ARBA" id="ARBA00022840"/>
    </source>
</evidence>
<gene>
    <name evidence="4" type="ORF">Aru02nite_30360</name>
</gene>
<dbReference type="PANTHER" id="PTHR16305:SF35">
    <property type="entry name" value="TRANSCRIPTIONAL ACTIVATOR DOMAIN"/>
    <property type="match status" value="1"/>
</dbReference>
<keyword evidence="1" id="KW-0547">Nucleotide-binding</keyword>
<dbReference type="RefSeq" id="WP_203658144.1">
    <property type="nucleotide sequence ID" value="NZ_BAAAZM010000009.1"/>
</dbReference>
<keyword evidence="5" id="KW-1185">Reference proteome</keyword>
<proteinExistence type="predicted"/>
<dbReference type="Gene3D" id="1.10.10.10">
    <property type="entry name" value="Winged helix-like DNA-binding domain superfamily/Winged helix DNA-binding domain"/>
    <property type="match status" value="1"/>
</dbReference>
<keyword evidence="2" id="KW-0067">ATP-binding</keyword>
<dbReference type="PRINTS" id="PR00038">
    <property type="entry name" value="HTHLUXR"/>
</dbReference>
<dbReference type="SUPFAM" id="SSF52540">
    <property type="entry name" value="P-loop containing nucleoside triphosphate hydrolases"/>
    <property type="match status" value="1"/>
</dbReference>
<comment type="caution">
    <text evidence="4">The sequence shown here is derived from an EMBL/GenBank/DDBJ whole genome shotgun (WGS) entry which is preliminary data.</text>
</comment>
<dbReference type="InterPro" id="IPR027417">
    <property type="entry name" value="P-loop_NTPase"/>
</dbReference>
<dbReference type="SMART" id="SM00421">
    <property type="entry name" value="HTH_LUXR"/>
    <property type="match status" value="1"/>
</dbReference>
<evidence type="ECO:0000256" key="1">
    <source>
        <dbReference type="ARBA" id="ARBA00022741"/>
    </source>
</evidence>
<feature type="domain" description="HTH luxR-type" evidence="3">
    <location>
        <begin position="854"/>
        <end position="919"/>
    </location>
</feature>
<dbReference type="GO" id="GO:0005737">
    <property type="term" value="C:cytoplasm"/>
    <property type="evidence" value="ECO:0007669"/>
    <property type="project" value="TreeGrafter"/>
</dbReference>
<dbReference type="Proteomes" id="UP000612808">
    <property type="component" value="Unassembled WGS sequence"/>
</dbReference>
<sequence>MYTTGSGPTTLYGRGAELARIARLVDGARHGRAGALVVRGPAGVGKSALLDHAGRLAADDPDTPARVLRITGIESEAALPYAALHALLRPALGAVDGLPAPQAEAVRGAFRMGERAGGDRFLVGLGTLGLLADLSPDRPLLCLVDDAQWLDRESADTLLFAVRRLYAEPVVVLFAARDEDPAFAAPGLPVLPLGGLDGTAAAEVVVAAAPGLALAVRDRVVAEAAGNPLALVELSRGLTERQRAGFLGPLGIPTNGSPTSRVRSAFVDRLAALPADTRHAVLVAALDGAGDPDGLSRALGGSLAALAPAERAGLLRVTRAGVVFHHPLVRTAARGASDIGERIAAHRALAEAYEGDQRAWHRAAVTVGPDESVAADLADAGRRAVERGGLAAASAAYERAAELSGEPEPRVRRLVSAATAAADAGQLGRAGQLADRALGHPTDPALAAGLARVRAAVARERRQPVDAARILLAGAVALSGTDPVTAETMLCDASVHVWSATWRPGQADLAQRIAAAARSMAGRAGPALRAVVDLVEGVEWLLSGDSPAHVAMPRPPYADVAGLPFAVRMLHLYLDFVRGDLVALRATGEALVVEARAAGMVGRLPQLLTLLAGGYALAGEYAELAAAVAEGRRVATDTGQDSWSGYLDGLDAWLAAARGDEPACRALAVRARDAAGGTVVQPYAWAGLAEARLDLSLGRYEAALDALRALDTGPVRHSFGLLYVCADQVEAAVRAGRPDAAEYPSGRLVRWAEATGQDRIRALAERSAALLATGDEAESGYLRAIALLPGTSLEAARTRLLYGEWLRRRKRRTEARDQLADAADTFDRLGTPAWYERAAAELRAVGAVPGRRAAADPLAALTAQEAQVVRLAATGASNREIGAQLFLSPRTVGYHLYKAFPKLGVSSRAELPRLCTPPAPTT</sequence>
<dbReference type="GO" id="GO:0005524">
    <property type="term" value="F:ATP binding"/>
    <property type="evidence" value="ECO:0007669"/>
    <property type="project" value="UniProtKB-KW"/>
</dbReference>
<dbReference type="PANTHER" id="PTHR16305">
    <property type="entry name" value="TESTICULAR SOLUBLE ADENYLYL CYCLASE"/>
    <property type="match status" value="1"/>
</dbReference>
<dbReference type="GO" id="GO:0006355">
    <property type="term" value="P:regulation of DNA-templated transcription"/>
    <property type="evidence" value="ECO:0007669"/>
    <property type="project" value="InterPro"/>
</dbReference>
<evidence type="ECO:0000259" key="3">
    <source>
        <dbReference type="PROSITE" id="PS50043"/>
    </source>
</evidence>
<dbReference type="InterPro" id="IPR000792">
    <property type="entry name" value="Tscrpt_reg_LuxR_C"/>
</dbReference>
<dbReference type="SUPFAM" id="SSF46894">
    <property type="entry name" value="C-terminal effector domain of the bipartite response regulators"/>
    <property type="match status" value="1"/>
</dbReference>
<evidence type="ECO:0000313" key="5">
    <source>
        <dbReference type="Proteomes" id="UP000612808"/>
    </source>
</evidence>
<dbReference type="AlphaFoldDB" id="A0A8J3J8L1"/>
<name>A0A8J3J8L1_9ACTN</name>
<dbReference type="PROSITE" id="PS50043">
    <property type="entry name" value="HTH_LUXR_2"/>
    <property type="match status" value="1"/>
</dbReference>
<dbReference type="CDD" id="cd06170">
    <property type="entry name" value="LuxR_C_like"/>
    <property type="match status" value="1"/>
</dbReference>
<dbReference type="Pfam" id="PF13191">
    <property type="entry name" value="AAA_16"/>
    <property type="match status" value="1"/>
</dbReference>
<organism evidence="4 5">
    <name type="scientific">Actinocatenispora rupis</name>
    <dbReference type="NCBI Taxonomy" id="519421"/>
    <lineage>
        <taxon>Bacteria</taxon>
        <taxon>Bacillati</taxon>
        <taxon>Actinomycetota</taxon>
        <taxon>Actinomycetes</taxon>
        <taxon>Micromonosporales</taxon>
        <taxon>Micromonosporaceae</taxon>
        <taxon>Actinocatenispora</taxon>
    </lineage>
</organism>
<dbReference type="InterPro" id="IPR041664">
    <property type="entry name" value="AAA_16"/>
</dbReference>
<dbReference type="Pfam" id="PF00196">
    <property type="entry name" value="GerE"/>
    <property type="match status" value="1"/>
</dbReference>
<protein>
    <submittedName>
        <fullName evidence="4">Helix-turn-helix transcriptional regulator</fullName>
    </submittedName>
</protein>
<dbReference type="GO" id="GO:0003677">
    <property type="term" value="F:DNA binding"/>
    <property type="evidence" value="ECO:0007669"/>
    <property type="project" value="InterPro"/>
</dbReference>
<reference evidence="4" key="1">
    <citation type="submission" date="2021-01" db="EMBL/GenBank/DDBJ databases">
        <title>Whole genome shotgun sequence of Actinocatenispora rupis NBRC 107355.</title>
        <authorList>
            <person name="Komaki H."/>
            <person name="Tamura T."/>
        </authorList>
    </citation>
    <scope>NUCLEOTIDE SEQUENCE</scope>
    <source>
        <strain evidence="4">NBRC 107355</strain>
    </source>
</reference>